<protein>
    <submittedName>
        <fullName evidence="2">Uncharacterized protein</fullName>
    </submittedName>
</protein>
<reference evidence="2 3" key="1">
    <citation type="submission" date="2018-06" db="EMBL/GenBank/DDBJ databases">
        <title>Phytoactinopolyspora halophila sp. nov., a novel halophilic actinomycete isolated from a saline soil in China.</title>
        <authorList>
            <person name="Tang S.-K."/>
        </authorList>
    </citation>
    <scope>NUCLEOTIDE SEQUENCE [LARGE SCALE GENOMIC DNA]</scope>
    <source>
        <strain evidence="2 3">YIM 96934</strain>
    </source>
</reference>
<dbReference type="AlphaFoldDB" id="A0A329R1U5"/>
<dbReference type="Proteomes" id="UP000250462">
    <property type="component" value="Unassembled WGS sequence"/>
</dbReference>
<name>A0A329R1U5_9ACTN</name>
<comment type="caution">
    <text evidence="2">The sequence shown here is derived from an EMBL/GenBank/DDBJ whole genome shotgun (WGS) entry which is preliminary data.</text>
</comment>
<feature type="region of interest" description="Disordered" evidence="1">
    <location>
        <begin position="95"/>
        <end position="123"/>
    </location>
</feature>
<proteinExistence type="predicted"/>
<accession>A0A329R1U5</accession>
<evidence type="ECO:0000313" key="3">
    <source>
        <dbReference type="Proteomes" id="UP000250462"/>
    </source>
</evidence>
<gene>
    <name evidence="2" type="ORF">DPM12_00110</name>
</gene>
<keyword evidence="3" id="KW-1185">Reference proteome</keyword>
<sequence>MLPDLLIQREEKAVVFEFVDEELQPVVGVPRPDAEERGPLSSDGSLARDADLGYVHDIAVDSEDRLLILERIDPPGSAAGFQVRRVEHDGTLVTVAGTHSPHPGGPFSDEAAERAAYPPDGSDASSLVIHEATAIAGGADESVYLQTTRSVLAIEDGMVRRILGGGNQMPPAPDGGPFEEGTDASSVAYHVGLPGSLSVNAEGEVLTRMDPVPQHDEDAYAWQLTGGGGRAQSIADASAQESSTTTIYTSADGEAMIASLVGGGATWLDETTFAIRTSHKDEGAIIVLADVHT</sequence>
<organism evidence="2 3">
    <name type="scientific">Phytoactinopolyspora halophila</name>
    <dbReference type="NCBI Taxonomy" id="1981511"/>
    <lineage>
        <taxon>Bacteria</taxon>
        <taxon>Bacillati</taxon>
        <taxon>Actinomycetota</taxon>
        <taxon>Actinomycetes</taxon>
        <taxon>Jiangellales</taxon>
        <taxon>Jiangellaceae</taxon>
        <taxon>Phytoactinopolyspora</taxon>
    </lineage>
</organism>
<evidence type="ECO:0000313" key="2">
    <source>
        <dbReference type="EMBL" id="RAW18540.1"/>
    </source>
</evidence>
<dbReference type="EMBL" id="QMIG01000001">
    <property type="protein sequence ID" value="RAW18540.1"/>
    <property type="molecule type" value="Genomic_DNA"/>
</dbReference>
<evidence type="ECO:0000256" key="1">
    <source>
        <dbReference type="SAM" id="MobiDB-lite"/>
    </source>
</evidence>